<gene>
    <name evidence="2" type="ORF">GCM10023220_42260</name>
</gene>
<sequence length="176" mass="17141">MLFPPSPRPLAGPRRRSLLVTAAGAALLTGCTGDGDGPGGGGSPTVADRARARAARDSAALAGRYDAVIAAHPALAGRLGPLRAEVARHAVAFGGARAASPAPSGSARAAGPTAAEPPAVPATEKDALAGLAAAERKLAARRSEALLDVPGELARLLASVAAAGAAHVFLLTEGDG</sequence>
<dbReference type="Proteomes" id="UP001501265">
    <property type="component" value="Unassembled WGS sequence"/>
</dbReference>
<dbReference type="RefSeq" id="WP_345621477.1">
    <property type="nucleotide sequence ID" value="NZ_BAABIG010000041.1"/>
</dbReference>
<name>A0ABP9CB67_9ACTN</name>
<proteinExistence type="predicted"/>
<feature type="compositionally biased region" description="Low complexity" evidence="1">
    <location>
        <begin position="97"/>
        <end position="117"/>
    </location>
</feature>
<protein>
    <submittedName>
        <fullName evidence="2">Lipoprotein</fullName>
    </submittedName>
</protein>
<keyword evidence="3" id="KW-1185">Reference proteome</keyword>
<evidence type="ECO:0000313" key="3">
    <source>
        <dbReference type="Proteomes" id="UP001501265"/>
    </source>
</evidence>
<feature type="region of interest" description="Disordered" evidence="1">
    <location>
        <begin position="97"/>
        <end position="120"/>
    </location>
</feature>
<keyword evidence="2" id="KW-0449">Lipoprotein</keyword>
<reference evidence="3" key="1">
    <citation type="journal article" date="2019" name="Int. J. Syst. Evol. Microbiol.">
        <title>The Global Catalogue of Microorganisms (GCM) 10K type strain sequencing project: providing services to taxonomists for standard genome sequencing and annotation.</title>
        <authorList>
            <consortium name="The Broad Institute Genomics Platform"/>
            <consortium name="The Broad Institute Genome Sequencing Center for Infectious Disease"/>
            <person name="Wu L."/>
            <person name="Ma J."/>
        </authorList>
    </citation>
    <scope>NUCLEOTIDE SEQUENCE [LARGE SCALE GENOMIC DNA]</scope>
    <source>
        <strain evidence="3">JCM 18081</strain>
    </source>
</reference>
<organism evidence="2 3">
    <name type="scientific">Streptomyces ziwulingensis</name>
    <dbReference type="NCBI Taxonomy" id="1045501"/>
    <lineage>
        <taxon>Bacteria</taxon>
        <taxon>Bacillati</taxon>
        <taxon>Actinomycetota</taxon>
        <taxon>Actinomycetes</taxon>
        <taxon>Kitasatosporales</taxon>
        <taxon>Streptomycetaceae</taxon>
        <taxon>Streptomyces</taxon>
    </lineage>
</organism>
<accession>A0ABP9CB67</accession>
<evidence type="ECO:0000313" key="2">
    <source>
        <dbReference type="EMBL" id="GAA4807554.1"/>
    </source>
</evidence>
<comment type="caution">
    <text evidence="2">The sequence shown here is derived from an EMBL/GenBank/DDBJ whole genome shotgun (WGS) entry which is preliminary data.</text>
</comment>
<dbReference type="EMBL" id="BAABIG010000041">
    <property type="protein sequence ID" value="GAA4807554.1"/>
    <property type="molecule type" value="Genomic_DNA"/>
</dbReference>
<evidence type="ECO:0000256" key="1">
    <source>
        <dbReference type="SAM" id="MobiDB-lite"/>
    </source>
</evidence>